<dbReference type="OrthoDB" id="10270813at2759"/>
<protein>
    <submittedName>
        <fullName evidence="1">Uncharacterized protein</fullName>
    </submittedName>
</protein>
<dbReference type="EMBL" id="CAJNJA010007131">
    <property type="protein sequence ID" value="CAE7220733.1"/>
    <property type="molecule type" value="Genomic_DNA"/>
</dbReference>
<dbReference type="AlphaFoldDB" id="A0A812K585"/>
<accession>A0A812K585</accession>
<organism evidence="1 2">
    <name type="scientific">Symbiodinium necroappetens</name>
    <dbReference type="NCBI Taxonomy" id="1628268"/>
    <lineage>
        <taxon>Eukaryota</taxon>
        <taxon>Sar</taxon>
        <taxon>Alveolata</taxon>
        <taxon>Dinophyceae</taxon>
        <taxon>Suessiales</taxon>
        <taxon>Symbiodiniaceae</taxon>
        <taxon>Symbiodinium</taxon>
    </lineage>
</organism>
<reference evidence="1" key="1">
    <citation type="submission" date="2021-02" db="EMBL/GenBank/DDBJ databases">
        <authorList>
            <person name="Dougan E. K."/>
            <person name="Rhodes N."/>
            <person name="Thang M."/>
            <person name="Chan C."/>
        </authorList>
    </citation>
    <scope>NUCLEOTIDE SEQUENCE</scope>
</reference>
<name>A0A812K585_9DINO</name>
<evidence type="ECO:0000313" key="2">
    <source>
        <dbReference type="Proteomes" id="UP000601435"/>
    </source>
</evidence>
<keyword evidence="2" id="KW-1185">Reference proteome</keyword>
<proteinExistence type="predicted"/>
<feature type="non-terminal residue" evidence="1">
    <location>
        <position position="1"/>
    </location>
</feature>
<dbReference type="Proteomes" id="UP000601435">
    <property type="component" value="Unassembled WGS sequence"/>
</dbReference>
<comment type="caution">
    <text evidence="1">The sequence shown here is derived from an EMBL/GenBank/DDBJ whole genome shotgun (WGS) entry which is preliminary data.</text>
</comment>
<sequence>MPSAFGQWWSTHKVHSHSWQGGAPRLACSWHGGMVMPAALLEGEWRGIRPEEYFFFLETSPDKSRRFLDMKASLMTAVPPSGLFCIPGADVE</sequence>
<evidence type="ECO:0000313" key="1">
    <source>
        <dbReference type="EMBL" id="CAE7220733.1"/>
    </source>
</evidence>
<gene>
    <name evidence="1" type="ORF">SNEC2469_LOCUS2802</name>
</gene>